<evidence type="ECO:0000256" key="2">
    <source>
        <dbReference type="ARBA" id="ARBA00022448"/>
    </source>
</evidence>
<dbReference type="Gene3D" id="1.10.3720.10">
    <property type="entry name" value="MetI-like"/>
    <property type="match status" value="1"/>
</dbReference>
<dbReference type="SUPFAM" id="SSF161098">
    <property type="entry name" value="MetI-like"/>
    <property type="match status" value="1"/>
</dbReference>
<dbReference type="GO" id="GO:0005886">
    <property type="term" value="C:plasma membrane"/>
    <property type="evidence" value="ECO:0007669"/>
    <property type="project" value="UniProtKB-SubCell"/>
</dbReference>
<dbReference type="Proteomes" id="UP000431913">
    <property type="component" value="Unassembled WGS sequence"/>
</dbReference>
<dbReference type="InterPro" id="IPR035906">
    <property type="entry name" value="MetI-like_sf"/>
</dbReference>
<evidence type="ECO:0000256" key="5">
    <source>
        <dbReference type="ARBA" id="ARBA00022989"/>
    </source>
</evidence>
<dbReference type="InterPro" id="IPR000515">
    <property type="entry name" value="MetI-like"/>
</dbReference>
<keyword evidence="3" id="KW-1003">Cell membrane</keyword>
<evidence type="ECO:0000259" key="8">
    <source>
        <dbReference type="PROSITE" id="PS50928"/>
    </source>
</evidence>
<evidence type="ECO:0000313" key="11">
    <source>
        <dbReference type="Proteomes" id="UP000053433"/>
    </source>
</evidence>
<dbReference type="Pfam" id="PF00528">
    <property type="entry name" value="BPD_transp_1"/>
    <property type="match status" value="1"/>
</dbReference>
<sequence>MKKSPLILQTIKKDISKNKWIYIMAIPVIVFYICFSYIPMAGIQIAFKDFNFGAGIWGSPWVGFKHFISFFQGPYAWRVIRNTLLVSLYTIVVCFPAPILFALLLNEAKNKLFKRTIQTVSYLPHFISLVVICGLIKEFTQSTGLVSTLLAFFGVPQETMLLDPERFRAVYVISDLWQTIGWNSIIYLAALSGVDPTLYDAAAVDGAGRFRRVLHVTLPCILPTIIIMFILRVGQFMTVGYDKILLLYNSSIYETADVISTFVYRKGIVESNFSFSAAVGVFNSLVNFVLVVVVNKISAKVSETSLW</sequence>
<evidence type="ECO:0000256" key="6">
    <source>
        <dbReference type="ARBA" id="ARBA00023136"/>
    </source>
</evidence>
<evidence type="ECO:0000256" key="7">
    <source>
        <dbReference type="RuleBase" id="RU363032"/>
    </source>
</evidence>
<keyword evidence="2 7" id="KW-0813">Transport</keyword>
<keyword evidence="4 7" id="KW-0812">Transmembrane</keyword>
<dbReference type="Proteomes" id="UP000053433">
    <property type="component" value="Unassembled WGS sequence"/>
</dbReference>
<keyword evidence="5 7" id="KW-1133">Transmembrane helix</keyword>
<feature type="transmembrane region" description="Helical" evidence="7">
    <location>
        <begin position="84"/>
        <end position="105"/>
    </location>
</feature>
<feature type="transmembrane region" description="Helical" evidence="7">
    <location>
        <begin position="273"/>
        <end position="294"/>
    </location>
</feature>
<dbReference type="PROSITE" id="PS50928">
    <property type="entry name" value="ABC_TM1"/>
    <property type="match status" value="1"/>
</dbReference>
<dbReference type="RefSeq" id="WP_058722575.1">
    <property type="nucleotide sequence ID" value="NZ_CAOJUJ010000002.1"/>
</dbReference>
<dbReference type="AlphaFoldDB" id="A0A0W7TVF5"/>
<feature type="transmembrane region" description="Helical" evidence="7">
    <location>
        <begin position="20"/>
        <end position="47"/>
    </location>
</feature>
<accession>A0A0W7TVF5</accession>
<dbReference type="PANTHER" id="PTHR43227">
    <property type="entry name" value="BLL4140 PROTEIN"/>
    <property type="match status" value="1"/>
</dbReference>
<proteinExistence type="inferred from homology"/>
<evidence type="ECO:0000256" key="1">
    <source>
        <dbReference type="ARBA" id="ARBA00004651"/>
    </source>
</evidence>
<protein>
    <submittedName>
        <fullName evidence="9">Sugar ABC transporter permease</fullName>
    </submittedName>
</protein>
<dbReference type="EMBL" id="LMUA01000001">
    <property type="protein sequence ID" value="KUE77822.1"/>
    <property type="molecule type" value="Genomic_DNA"/>
</dbReference>
<dbReference type="CDD" id="cd06261">
    <property type="entry name" value="TM_PBP2"/>
    <property type="match status" value="1"/>
</dbReference>
<organism evidence="9 11">
    <name type="scientific">Ruthenibacterium lactatiformans</name>
    <dbReference type="NCBI Taxonomy" id="1550024"/>
    <lineage>
        <taxon>Bacteria</taxon>
        <taxon>Bacillati</taxon>
        <taxon>Bacillota</taxon>
        <taxon>Clostridia</taxon>
        <taxon>Eubacteriales</taxon>
        <taxon>Oscillospiraceae</taxon>
        <taxon>Ruthenibacterium</taxon>
    </lineage>
</organism>
<dbReference type="PANTHER" id="PTHR43227:SF11">
    <property type="entry name" value="BLL4140 PROTEIN"/>
    <property type="match status" value="1"/>
</dbReference>
<evidence type="ECO:0000256" key="4">
    <source>
        <dbReference type="ARBA" id="ARBA00022692"/>
    </source>
</evidence>
<evidence type="ECO:0000313" key="12">
    <source>
        <dbReference type="Proteomes" id="UP000431913"/>
    </source>
</evidence>
<keyword evidence="6 7" id="KW-0472">Membrane</keyword>
<reference evidence="9 11" key="1">
    <citation type="submission" date="2015-10" db="EMBL/GenBank/DDBJ databases">
        <title>A novel member of the family Ruminococcaceae isolated from human faeces.</title>
        <authorList>
            <person name="Shkoporov A.N."/>
            <person name="Chaplin A.V."/>
            <person name="Motuzova O.V."/>
            <person name="Kafarskaia L.I."/>
            <person name="Efimov B.A."/>
        </authorList>
    </citation>
    <scope>NUCLEOTIDE SEQUENCE [LARGE SCALE GENOMIC DNA]</scope>
    <source>
        <strain evidence="9 11">668</strain>
    </source>
</reference>
<evidence type="ECO:0000256" key="3">
    <source>
        <dbReference type="ARBA" id="ARBA00022475"/>
    </source>
</evidence>
<dbReference type="GO" id="GO:0055085">
    <property type="term" value="P:transmembrane transport"/>
    <property type="evidence" value="ECO:0007669"/>
    <property type="project" value="InterPro"/>
</dbReference>
<comment type="subcellular location">
    <subcellularLocation>
        <location evidence="1 7">Cell membrane</location>
        <topology evidence="1 7">Multi-pass membrane protein</topology>
    </subcellularLocation>
</comment>
<evidence type="ECO:0000313" key="10">
    <source>
        <dbReference type="EMBL" id="MST90817.1"/>
    </source>
</evidence>
<dbReference type="EMBL" id="VUNJ01000002">
    <property type="protein sequence ID" value="MST90817.1"/>
    <property type="molecule type" value="Genomic_DNA"/>
</dbReference>
<name>A0A0W7TVF5_9FIRM</name>
<comment type="similarity">
    <text evidence="7">Belongs to the binding-protein-dependent transport system permease family.</text>
</comment>
<feature type="transmembrane region" description="Helical" evidence="7">
    <location>
        <begin position="213"/>
        <end position="231"/>
    </location>
</feature>
<comment type="caution">
    <text evidence="9">The sequence shown here is derived from an EMBL/GenBank/DDBJ whole genome shotgun (WGS) entry which is preliminary data.</text>
</comment>
<dbReference type="InterPro" id="IPR050809">
    <property type="entry name" value="UgpAE/MalFG_permease"/>
</dbReference>
<feature type="domain" description="ABC transmembrane type-1" evidence="8">
    <location>
        <begin position="80"/>
        <end position="294"/>
    </location>
</feature>
<gene>
    <name evidence="9" type="ORF">ASJ35_00595</name>
    <name evidence="10" type="ORF">FYJ76_02505</name>
</gene>
<evidence type="ECO:0000313" key="9">
    <source>
        <dbReference type="EMBL" id="KUE77822.1"/>
    </source>
</evidence>
<reference evidence="10 12" key="2">
    <citation type="submission" date="2019-08" db="EMBL/GenBank/DDBJ databases">
        <title>In-depth cultivation of the pig gut microbiome towards novel bacterial diversity and tailored functional studies.</title>
        <authorList>
            <person name="Wylensek D."/>
            <person name="Hitch T.C.A."/>
            <person name="Clavel T."/>
        </authorList>
    </citation>
    <scope>NUCLEOTIDE SEQUENCE [LARGE SCALE GENOMIC DNA]</scope>
    <source>
        <strain evidence="10 12">WCA3-601-WT-6J</strain>
    </source>
</reference>